<evidence type="ECO:0000256" key="1">
    <source>
        <dbReference type="SAM" id="Coils"/>
    </source>
</evidence>
<name>A0A382IPH2_9ZZZZ</name>
<feature type="non-terminal residue" evidence="3">
    <location>
        <position position="1"/>
    </location>
</feature>
<feature type="non-terminal residue" evidence="3">
    <location>
        <position position="440"/>
    </location>
</feature>
<feature type="coiled-coil region" evidence="1">
    <location>
        <begin position="257"/>
        <end position="291"/>
    </location>
</feature>
<reference evidence="3" key="1">
    <citation type="submission" date="2018-05" db="EMBL/GenBank/DDBJ databases">
        <authorList>
            <person name="Lanie J.A."/>
            <person name="Ng W.-L."/>
            <person name="Kazmierczak K.M."/>
            <person name="Andrzejewski T.M."/>
            <person name="Davidsen T.M."/>
            <person name="Wayne K.J."/>
            <person name="Tettelin H."/>
            <person name="Glass J.I."/>
            <person name="Rusch D."/>
            <person name="Podicherti R."/>
            <person name="Tsui H.-C.T."/>
            <person name="Winkler M.E."/>
        </authorList>
    </citation>
    <scope>NUCLEOTIDE SEQUENCE</scope>
</reference>
<proteinExistence type="predicted"/>
<feature type="region of interest" description="Disordered" evidence="2">
    <location>
        <begin position="1"/>
        <end position="37"/>
    </location>
</feature>
<dbReference type="InterPro" id="IPR027417">
    <property type="entry name" value="P-loop_NTPase"/>
</dbReference>
<protein>
    <submittedName>
        <fullName evidence="3">Uncharacterized protein</fullName>
    </submittedName>
</protein>
<sequence>TAQRAYSRSSKRAKSAGKKVGRGNAKKREVEKMRRELDSKVRIKDQSKKRLGEIEERLSGYEEAADHIRNLRDLRSRKEGLLVSLGRSSEAKVKTATNAWKVLIWAKAEAAHREAEGEMVKIQNSKFAIDTLKLALERNREELAAWTGLCTHCEQPIPDTETHREKLKEKIKREKEEIRALQGESPVEMSVLSVTLGDLSKLSPPHGTAEVLGDADESWQEDRSTLKGVIEKLEKEESRGFEGGIDEDEVWGLFEEKGKLQSSIRGLEAKIDEMRQNVKAEELEVKKLLGAAGDDVDHSEARIVETMDRILETIKQTIAQYWEIARSEVEERASEAFRNVTNAPGALTGVLIDSNFRARIRESGGKAIKAPSTGQEITMTLCVLDALRQTSRVEAPIFFDTPGRAQDEDHKKAQLEYFWRLRDHQFIIFPHSGEYRVDET</sequence>
<accession>A0A382IPH2</accession>
<organism evidence="3">
    <name type="scientific">marine metagenome</name>
    <dbReference type="NCBI Taxonomy" id="408172"/>
    <lineage>
        <taxon>unclassified sequences</taxon>
        <taxon>metagenomes</taxon>
        <taxon>ecological metagenomes</taxon>
    </lineage>
</organism>
<gene>
    <name evidence="3" type="ORF">METZ01_LOCUS253627</name>
</gene>
<feature type="compositionally biased region" description="Basic and acidic residues" evidence="2">
    <location>
        <begin position="26"/>
        <end position="37"/>
    </location>
</feature>
<keyword evidence="1" id="KW-0175">Coiled coil</keyword>
<evidence type="ECO:0000256" key="2">
    <source>
        <dbReference type="SAM" id="MobiDB-lite"/>
    </source>
</evidence>
<feature type="compositionally biased region" description="Basic residues" evidence="2">
    <location>
        <begin position="9"/>
        <end position="25"/>
    </location>
</feature>
<feature type="coiled-coil region" evidence="1">
    <location>
        <begin position="157"/>
        <end position="184"/>
    </location>
</feature>
<dbReference type="AlphaFoldDB" id="A0A382IPH2"/>
<dbReference type="EMBL" id="UINC01068270">
    <property type="protein sequence ID" value="SVC00773.1"/>
    <property type="molecule type" value="Genomic_DNA"/>
</dbReference>
<evidence type="ECO:0000313" key="3">
    <source>
        <dbReference type="EMBL" id="SVC00773.1"/>
    </source>
</evidence>
<dbReference type="Gene3D" id="3.40.50.300">
    <property type="entry name" value="P-loop containing nucleotide triphosphate hydrolases"/>
    <property type="match status" value="1"/>
</dbReference>